<dbReference type="GO" id="GO:0000155">
    <property type="term" value="F:phosphorelay sensor kinase activity"/>
    <property type="evidence" value="ECO:0007669"/>
    <property type="project" value="InterPro"/>
</dbReference>
<dbReference type="OrthoDB" id="9785252at2"/>
<dbReference type="Pfam" id="PF02518">
    <property type="entry name" value="HATPase_c"/>
    <property type="match status" value="1"/>
</dbReference>
<dbReference type="Pfam" id="PF00512">
    <property type="entry name" value="HisKA"/>
    <property type="match status" value="1"/>
</dbReference>
<proteinExistence type="predicted"/>
<dbReference type="InterPro" id="IPR003661">
    <property type="entry name" value="HisK_dim/P_dom"/>
</dbReference>
<feature type="transmembrane region" description="Helical" evidence="11">
    <location>
        <begin position="61"/>
        <end position="79"/>
    </location>
</feature>
<evidence type="ECO:0000256" key="7">
    <source>
        <dbReference type="ARBA" id="ARBA00022741"/>
    </source>
</evidence>
<dbReference type="Proteomes" id="UP000295701">
    <property type="component" value="Unassembled WGS sequence"/>
</dbReference>
<evidence type="ECO:0000256" key="10">
    <source>
        <dbReference type="SAM" id="MobiDB-lite"/>
    </source>
</evidence>
<dbReference type="SMART" id="SM00388">
    <property type="entry name" value="HisKA"/>
    <property type="match status" value="1"/>
</dbReference>
<comment type="subcellular location">
    <subcellularLocation>
        <location evidence="2">Cell membrane</location>
        <topology evidence="2">Multi-pass membrane protein</topology>
    </subcellularLocation>
</comment>
<dbReference type="PRINTS" id="PR00344">
    <property type="entry name" value="BCTRLSENSOR"/>
</dbReference>
<dbReference type="InterPro" id="IPR004358">
    <property type="entry name" value="Sig_transdc_His_kin-like_C"/>
</dbReference>
<keyword evidence="14" id="KW-1185">Reference proteome</keyword>
<sequence length="465" mass="50105">MPNPDLPLPGHHTDPIWPFDRRTDWVRLRTLMLLRWIAITGQIAGVEIARRAFSLDLAMGAIYAVIGAAVLTNVMAALVYPETKRLREFELVAALVFDMVQLSFLLSLTGGLHNPFALLILAQVAIAATALRRWATIFVCGCALILVTGLLFVFTPLVTTTGAVMALPSVFVLGFWCAISVGIVFQAAYAQKVAAEATTMADALAATQMALAREQSLTDLGGVVAAAAHELGTPLATIAVVASELAQDAAEPEVREDARLIREQAERCRMILRSMGRAGKEDRHIRHVPISSVIEDAAEPHADRGVEILYDLGHADGSGAGQPIVARRPELIHGIRNLVQNAVDFARSQVWIDVRWGEEDLVLRITDDGPGFPPDLLPVIGDPFLRVRTSETATRRVPQYDGMGLGLFIAKTLLERSGAEVTFANGGTRPDSGATVTLVWPMARLAPSGGDRSPLGDNQPFPARA</sequence>
<accession>A0A4V3B987</accession>
<dbReference type="CDD" id="cd00082">
    <property type="entry name" value="HisKA"/>
    <property type="match status" value="1"/>
</dbReference>
<dbReference type="RefSeq" id="WP_133397200.1">
    <property type="nucleotide sequence ID" value="NZ_SNAA01000012.1"/>
</dbReference>
<feature type="transmembrane region" description="Helical" evidence="11">
    <location>
        <begin position="170"/>
        <end position="190"/>
    </location>
</feature>
<keyword evidence="5" id="KW-0597">Phosphoprotein</keyword>
<dbReference type="InterPro" id="IPR005467">
    <property type="entry name" value="His_kinase_dom"/>
</dbReference>
<comment type="caution">
    <text evidence="13">The sequence shown here is derived from an EMBL/GenBank/DDBJ whole genome shotgun (WGS) entry which is preliminary data.</text>
</comment>
<keyword evidence="4" id="KW-1003">Cell membrane</keyword>
<feature type="domain" description="Histidine kinase" evidence="12">
    <location>
        <begin position="226"/>
        <end position="444"/>
    </location>
</feature>
<evidence type="ECO:0000256" key="8">
    <source>
        <dbReference type="ARBA" id="ARBA00022777"/>
    </source>
</evidence>
<dbReference type="GO" id="GO:0005524">
    <property type="term" value="F:ATP binding"/>
    <property type="evidence" value="ECO:0007669"/>
    <property type="project" value="UniProtKB-KW"/>
</dbReference>
<dbReference type="EC" id="2.7.13.3" evidence="3"/>
<evidence type="ECO:0000256" key="11">
    <source>
        <dbReference type="SAM" id="Phobius"/>
    </source>
</evidence>
<dbReference type="InterPro" id="IPR036097">
    <property type="entry name" value="HisK_dim/P_sf"/>
</dbReference>
<dbReference type="AlphaFoldDB" id="A0A4V3B987"/>
<comment type="catalytic activity">
    <reaction evidence="1">
        <text>ATP + protein L-histidine = ADP + protein N-phospho-L-histidine.</text>
        <dbReference type="EC" id="2.7.13.3"/>
    </reaction>
</comment>
<protein>
    <recommendedName>
        <fullName evidence="3">histidine kinase</fullName>
        <ecNumber evidence="3">2.7.13.3</ecNumber>
    </recommendedName>
</protein>
<dbReference type="InterPro" id="IPR003594">
    <property type="entry name" value="HATPase_dom"/>
</dbReference>
<keyword evidence="9" id="KW-0067">ATP-binding</keyword>
<dbReference type="SMART" id="SM00387">
    <property type="entry name" value="HATPase_c"/>
    <property type="match status" value="1"/>
</dbReference>
<dbReference type="InterPro" id="IPR047770">
    <property type="entry name" value="RegB"/>
</dbReference>
<dbReference type="InterPro" id="IPR050980">
    <property type="entry name" value="2C_sensor_his_kinase"/>
</dbReference>
<evidence type="ECO:0000256" key="1">
    <source>
        <dbReference type="ARBA" id="ARBA00000085"/>
    </source>
</evidence>
<gene>
    <name evidence="13" type="ORF">E2L08_11325</name>
</gene>
<dbReference type="SUPFAM" id="SSF55874">
    <property type="entry name" value="ATPase domain of HSP90 chaperone/DNA topoisomerase II/histidine kinase"/>
    <property type="match status" value="1"/>
</dbReference>
<dbReference type="Gene3D" id="3.30.565.10">
    <property type="entry name" value="Histidine kinase-like ATPase, C-terminal domain"/>
    <property type="match status" value="1"/>
</dbReference>
<organism evidence="13 14">
    <name type="scientific">Palleronia sediminis</name>
    <dbReference type="NCBI Taxonomy" id="2547833"/>
    <lineage>
        <taxon>Bacteria</taxon>
        <taxon>Pseudomonadati</taxon>
        <taxon>Pseudomonadota</taxon>
        <taxon>Alphaproteobacteria</taxon>
        <taxon>Rhodobacterales</taxon>
        <taxon>Roseobacteraceae</taxon>
        <taxon>Palleronia</taxon>
    </lineage>
</organism>
<keyword evidence="6" id="KW-0808">Transferase</keyword>
<name>A0A4V3B987_9RHOB</name>
<evidence type="ECO:0000313" key="14">
    <source>
        <dbReference type="Proteomes" id="UP000295701"/>
    </source>
</evidence>
<keyword evidence="11" id="KW-0812">Transmembrane</keyword>
<keyword evidence="11" id="KW-1133">Transmembrane helix</keyword>
<dbReference type="SUPFAM" id="SSF47384">
    <property type="entry name" value="Homodimeric domain of signal transducing histidine kinase"/>
    <property type="match status" value="1"/>
</dbReference>
<dbReference type="PANTHER" id="PTHR44936">
    <property type="entry name" value="SENSOR PROTEIN CREC"/>
    <property type="match status" value="1"/>
</dbReference>
<dbReference type="NCBIfam" id="NF045988">
    <property type="entry name" value="HisKinRegBRhodob"/>
    <property type="match status" value="1"/>
</dbReference>
<dbReference type="PANTHER" id="PTHR44936:SF10">
    <property type="entry name" value="SENSOR PROTEIN RSTB"/>
    <property type="match status" value="1"/>
</dbReference>
<feature type="region of interest" description="Disordered" evidence="10">
    <location>
        <begin position="445"/>
        <end position="465"/>
    </location>
</feature>
<evidence type="ECO:0000256" key="9">
    <source>
        <dbReference type="ARBA" id="ARBA00022840"/>
    </source>
</evidence>
<dbReference type="GO" id="GO:0005886">
    <property type="term" value="C:plasma membrane"/>
    <property type="evidence" value="ECO:0007669"/>
    <property type="project" value="UniProtKB-SubCell"/>
</dbReference>
<evidence type="ECO:0000256" key="4">
    <source>
        <dbReference type="ARBA" id="ARBA00022475"/>
    </source>
</evidence>
<evidence type="ECO:0000259" key="12">
    <source>
        <dbReference type="PROSITE" id="PS50109"/>
    </source>
</evidence>
<dbReference type="InterPro" id="IPR036890">
    <property type="entry name" value="HATPase_C_sf"/>
</dbReference>
<keyword evidence="7" id="KW-0547">Nucleotide-binding</keyword>
<evidence type="ECO:0000313" key="13">
    <source>
        <dbReference type="EMBL" id="TDL78289.1"/>
    </source>
</evidence>
<feature type="transmembrane region" description="Helical" evidence="11">
    <location>
        <begin position="138"/>
        <end position="158"/>
    </location>
</feature>
<keyword evidence="8 13" id="KW-0418">Kinase</keyword>
<evidence type="ECO:0000256" key="3">
    <source>
        <dbReference type="ARBA" id="ARBA00012438"/>
    </source>
</evidence>
<dbReference type="PROSITE" id="PS50109">
    <property type="entry name" value="HIS_KIN"/>
    <property type="match status" value="1"/>
</dbReference>
<reference evidence="13 14" key="1">
    <citation type="submission" date="2019-03" db="EMBL/GenBank/DDBJ databases">
        <title>Primorskyibacter sp. SS33 isolated from sediments.</title>
        <authorList>
            <person name="Xunke S."/>
        </authorList>
    </citation>
    <scope>NUCLEOTIDE SEQUENCE [LARGE SCALE GENOMIC DNA]</scope>
    <source>
        <strain evidence="13 14">SS33</strain>
    </source>
</reference>
<dbReference type="EMBL" id="SNAA01000012">
    <property type="protein sequence ID" value="TDL78289.1"/>
    <property type="molecule type" value="Genomic_DNA"/>
</dbReference>
<evidence type="ECO:0000256" key="5">
    <source>
        <dbReference type="ARBA" id="ARBA00022553"/>
    </source>
</evidence>
<dbReference type="NCBIfam" id="NF033792">
    <property type="entry name" value="ActS_PrrB_HisK"/>
    <property type="match status" value="1"/>
</dbReference>
<evidence type="ECO:0000256" key="6">
    <source>
        <dbReference type="ARBA" id="ARBA00022679"/>
    </source>
</evidence>
<dbReference type="Gene3D" id="1.10.287.130">
    <property type="match status" value="1"/>
</dbReference>
<evidence type="ECO:0000256" key="2">
    <source>
        <dbReference type="ARBA" id="ARBA00004651"/>
    </source>
</evidence>
<keyword evidence="11" id="KW-0472">Membrane</keyword>